<feature type="disulfide bond" description="Redox-active" evidence="9">
    <location>
        <begin position="32"/>
        <end position="35"/>
    </location>
</feature>
<keyword evidence="2" id="KW-0813">Transport</keyword>
<gene>
    <name evidence="11" type="ORF">US90_C0002G0042</name>
</gene>
<feature type="site" description="Contributes to redox potential value" evidence="8">
    <location>
        <position position="33"/>
    </location>
</feature>
<keyword evidence="3" id="KW-0249">Electron transport</keyword>
<keyword evidence="4 9" id="KW-1015">Disulfide bond</keyword>
<feature type="active site" description="Nucleophile" evidence="8">
    <location>
        <position position="35"/>
    </location>
</feature>
<evidence type="ECO:0000256" key="9">
    <source>
        <dbReference type="PIRSR" id="PIRSR000077-4"/>
    </source>
</evidence>
<keyword evidence="5 9" id="KW-0676">Redox-active center</keyword>
<dbReference type="PIRSF" id="PIRSF000077">
    <property type="entry name" value="Thioredoxin"/>
    <property type="match status" value="1"/>
</dbReference>
<dbReference type="PANTHER" id="PTHR45663:SF11">
    <property type="entry name" value="GEO12009P1"/>
    <property type="match status" value="1"/>
</dbReference>
<dbReference type="SUPFAM" id="SSF52833">
    <property type="entry name" value="Thioredoxin-like"/>
    <property type="match status" value="1"/>
</dbReference>
<feature type="site" description="Contributes to redox potential value" evidence="8">
    <location>
        <position position="34"/>
    </location>
</feature>
<sequence length="109" mass="12362">MANTVMVNKENFEEKVLKSKLPVLVDFWAPWCGPCLMMAPVLEDAATELEGKVIIAKLNTEEVENQTLAFEYNIQSIPNMKLFKDGKIVKDFVGFRPKEVFIPELKASL</sequence>
<dbReference type="FunFam" id="3.40.30.10:FF:000001">
    <property type="entry name" value="Thioredoxin"/>
    <property type="match status" value="1"/>
</dbReference>
<organism evidence="11 12">
    <name type="scientific">Candidatus Shapirobacteria bacterium GW2011_GWE2_38_30</name>
    <dbReference type="NCBI Taxonomy" id="1618490"/>
    <lineage>
        <taxon>Bacteria</taxon>
        <taxon>Candidatus Shapironibacteriota</taxon>
    </lineage>
</organism>
<dbReference type="Proteomes" id="UP000034406">
    <property type="component" value="Unassembled WGS sequence"/>
</dbReference>
<dbReference type="STRING" id="1618490.US90_C0002G0042"/>
<evidence type="ECO:0000256" key="8">
    <source>
        <dbReference type="PIRSR" id="PIRSR000077-1"/>
    </source>
</evidence>
<dbReference type="PROSITE" id="PS00194">
    <property type="entry name" value="THIOREDOXIN_1"/>
    <property type="match status" value="1"/>
</dbReference>
<evidence type="ECO:0000256" key="7">
    <source>
        <dbReference type="PIRNR" id="PIRNR000077"/>
    </source>
</evidence>
<dbReference type="Pfam" id="PF00085">
    <property type="entry name" value="Thioredoxin"/>
    <property type="match status" value="1"/>
</dbReference>
<evidence type="ECO:0000259" key="10">
    <source>
        <dbReference type="PROSITE" id="PS51352"/>
    </source>
</evidence>
<dbReference type="EMBL" id="LBUT01000002">
    <property type="protein sequence ID" value="KKQ71559.1"/>
    <property type="molecule type" value="Genomic_DNA"/>
</dbReference>
<dbReference type="GO" id="GO:0015035">
    <property type="term" value="F:protein-disulfide reductase activity"/>
    <property type="evidence" value="ECO:0007669"/>
    <property type="project" value="UniProtKB-UniRule"/>
</dbReference>
<accession>A0A0G0MCS3</accession>
<dbReference type="CDD" id="cd02947">
    <property type="entry name" value="TRX_family"/>
    <property type="match status" value="1"/>
</dbReference>
<evidence type="ECO:0000256" key="2">
    <source>
        <dbReference type="ARBA" id="ARBA00022448"/>
    </source>
</evidence>
<evidence type="ECO:0000256" key="1">
    <source>
        <dbReference type="ARBA" id="ARBA00008987"/>
    </source>
</evidence>
<dbReference type="InterPro" id="IPR013766">
    <property type="entry name" value="Thioredoxin_domain"/>
</dbReference>
<dbReference type="InterPro" id="IPR017937">
    <property type="entry name" value="Thioredoxin_CS"/>
</dbReference>
<proteinExistence type="inferred from homology"/>
<comment type="similarity">
    <text evidence="1 7">Belongs to the thioredoxin family.</text>
</comment>
<feature type="active site" description="Nucleophile" evidence="8">
    <location>
        <position position="32"/>
    </location>
</feature>
<evidence type="ECO:0000256" key="3">
    <source>
        <dbReference type="ARBA" id="ARBA00022982"/>
    </source>
</evidence>
<reference evidence="11 12" key="1">
    <citation type="journal article" date="2015" name="Nature">
        <title>rRNA introns, odd ribosomes, and small enigmatic genomes across a large radiation of phyla.</title>
        <authorList>
            <person name="Brown C.T."/>
            <person name="Hug L.A."/>
            <person name="Thomas B.C."/>
            <person name="Sharon I."/>
            <person name="Castelle C.J."/>
            <person name="Singh A."/>
            <person name="Wilkins M.J."/>
            <person name="Williams K.H."/>
            <person name="Banfield J.F."/>
        </authorList>
    </citation>
    <scope>NUCLEOTIDE SEQUENCE [LARGE SCALE GENOMIC DNA]</scope>
</reference>
<dbReference type="PRINTS" id="PR00421">
    <property type="entry name" value="THIOREDOXIN"/>
</dbReference>
<dbReference type="PATRIC" id="fig|1618490.4.peg.126"/>
<dbReference type="PANTHER" id="PTHR45663">
    <property type="entry name" value="GEO12009P1"/>
    <property type="match status" value="1"/>
</dbReference>
<evidence type="ECO:0000256" key="6">
    <source>
        <dbReference type="NCBIfam" id="TIGR01068"/>
    </source>
</evidence>
<evidence type="ECO:0000256" key="4">
    <source>
        <dbReference type="ARBA" id="ARBA00023157"/>
    </source>
</evidence>
<dbReference type="NCBIfam" id="TIGR01068">
    <property type="entry name" value="thioredoxin"/>
    <property type="match status" value="1"/>
</dbReference>
<feature type="site" description="Deprotonates C-terminal active site Cys" evidence="8">
    <location>
        <position position="26"/>
    </location>
</feature>
<protein>
    <recommendedName>
        <fullName evidence="6 7">Thioredoxin</fullName>
    </recommendedName>
</protein>
<evidence type="ECO:0000256" key="5">
    <source>
        <dbReference type="ARBA" id="ARBA00023284"/>
    </source>
</evidence>
<dbReference type="GO" id="GO:0005737">
    <property type="term" value="C:cytoplasm"/>
    <property type="evidence" value="ECO:0007669"/>
    <property type="project" value="TreeGrafter"/>
</dbReference>
<comment type="caution">
    <text evidence="11">The sequence shown here is derived from an EMBL/GenBank/DDBJ whole genome shotgun (WGS) entry which is preliminary data.</text>
</comment>
<dbReference type="InterPro" id="IPR036249">
    <property type="entry name" value="Thioredoxin-like_sf"/>
</dbReference>
<dbReference type="PROSITE" id="PS51352">
    <property type="entry name" value="THIOREDOXIN_2"/>
    <property type="match status" value="1"/>
</dbReference>
<feature type="domain" description="Thioredoxin" evidence="10">
    <location>
        <begin position="1"/>
        <end position="109"/>
    </location>
</feature>
<dbReference type="Gene3D" id="3.40.30.10">
    <property type="entry name" value="Glutaredoxin"/>
    <property type="match status" value="1"/>
</dbReference>
<dbReference type="AlphaFoldDB" id="A0A0G0MCS3"/>
<evidence type="ECO:0000313" key="12">
    <source>
        <dbReference type="Proteomes" id="UP000034406"/>
    </source>
</evidence>
<dbReference type="InterPro" id="IPR005746">
    <property type="entry name" value="Thioredoxin"/>
</dbReference>
<name>A0A0G0MCS3_9BACT</name>
<evidence type="ECO:0000313" key="11">
    <source>
        <dbReference type="EMBL" id="KKQ71559.1"/>
    </source>
</evidence>